<dbReference type="InterPro" id="IPR051908">
    <property type="entry name" value="Ribosomal_N-acetyltransferase"/>
</dbReference>
<protein>
    <recommendedName>
        <fullName evidence="1">N-acetyltransferase domain-containing protein</fullName>
    </recommendedName>
</protein>
<proteinExistence type="predicted"/>
<dbReference type="Gene3D" id="3.40.630.30">
    <property type="match status" value="1"/>
</dbReference>
<organism evidence="2 3">
    <name type="scientific">Amoebophilus asiaticus (strain 5a2)</name>
    <dbReference type="NCBI Taxonomy" id="452471"/>
    <lineage>
        <taxon>Bacteria</taxon>
        <taxon>Pseudomonadati</taxon>
        <taxon>Bacteroidota</taxon>
        <taxon>Cytophagia</taxon>
        <taxon>Cytophagales</taxon>
        <taxon>Amoebophilaceae</taxon>
        <taxon>Candidatus Amoebophilus</taxon>
    </lineage>
</organism>
<dbReference type="GO" id="GO:0008999">
    <property type="term" value="F:protein-N-terminal-alanine acetyltransferase activity"/>
    <property type="evidence" value="ECO:0007669"/>
    <property type="project" value="TreeGrafter"/>
</dbReference>
<dbReference type="EMBL" id="CP001102">
    <property type="protein sequence ID" value="ACE05787.1"/>
    <property type="molecule type" value="Genomic_DNA"/>
</dbReference>
<dbReference type="Proteomes" id="UP000001227">
    <property type="component" value="Chromosome"/>
</dbReference>
<dbReference type="SUPFAM" id="SSF55729">
    <property type="entry name" value="Acyl-CoA N-acyltransferases (Nat)"/>
    <property type="match status" value="1"/>
</dbReference>
<dbReference type="PANTHER" id="PTHR43441">
    <property type="entry name" value="RIBOSOMAL-PROTEIN-SERINE ACETYLTRANSFERASE"/>
    <property type="match status" value="1"/>
</dbReference>
<dbReference type="RefSeq" id="WP_012472549.1">
    <property type="nucleotide sequence ID" value="NC_010830.1"/>
</dbReference>
<dbReference type="InterPro" id="IPR016181">
    <property type="entry name" value="Acyl_CoA_acyltransferase"/>
</dbReference>
<reference evidence="2 3" key="1">
    <citation type="journal article" date="2010" name="J. Bacteriol.">
        <title>The genome of the amoeba symbiont 'Candidatus Amoebophilus asiaticus' reveals common mechanisms for host cell interaction among amoeba-associated bacteria.</title>
        <authorList>
            <person name="Schmitz-Esser S."/>
            <person name="Tischler P."/>
            <person name="Arnold R."/>
            <person name="Montanaro J."/>
            <person name="Wagner M."/>
            <person name="Rattei T."/>
            <person name="Horn M."/>
        </authorList>
    </citation>
    <scope>NUCLEOTIDE SEQUENCE [LARGE SCALE GENOMIC DNA]</scope>
    <source>
        <strain evidence="2 3">5a2</strain>
    </source>
</reference>
<sequence>MSIYNLQEIVTPRIILRPVQVGDEIALNAAVNRSLESLQKWMPWAKNSSLAATQNFVHASAIGWKNKTGNSFPMAVIYKETQQIIGTSGFNEDSIIAAGIYTIGYWLDIAFQGQGLVTEFVNGLTRYALDGLKAKAVHIQIDTANHKSIAVANRLGFISTLPTDQEQASNTILFKRVNTCLLPPMHVTWHK</sequence>
<dbReference type="AlphaFoldDB" id="B3ERD5"/>
<gene>
    <name evidence="2" type="ordered locus">Aasi_0364</name>
</gene>
<dbReference type="InterPro" id="IPR000182">
    <property type="entry name" value="GNAT_dom"/>
</dbReference>
<evidence type="ECO:0000313" key="3">
    <source>
        <dbReference type="Proteomes" id="UP000001227"/>
    </source>
</evidence>
<evidence type="ECO:0000313" key="2">
    <source>
        <dbReference type="EMBL" id="ACE05787.1"/>
    </source>
</evidence>
<dbReference type="PROSITE" id="PS51186">
    <property type="entry name" value="GNAT"/>
    <property type="match status" value="1"/>
</dbReference>
<feature type="domain" description="N-acetyltransferase" evidence="1">
    <location>
        <begin position="14"/>
        <end position="178"/>
    </location>
</feature>
<name>B3ERD5_AMOA5</name>
<dbReference type="HOGENOM" id="CLU_013985_3_0_10"/>
<accession>B3ERD5</accession>
<dbReference type="GO" id="GO:1990189">
    <property type="term" value="F:protein N-terminal-serine acetyltransferase activity"/>
    <property type="evidence" value="ECO:0007669"/>
    <property type="project" value="TreeGrafter"/>
</dbReference>
<dbReference type="PANTHER" id="PTHR43441:SF3">
    <property type="entry name" value="ACETYLTRANSFERASE"/>
    <property type="match status" value="1"/>
</dbReference>
<dbReference type="Pfam" id="PF13302">
    <property type="entry name" value="Acetyltransf_3"/>
    <property type="match status" value="1"/>
</dbReference>
<keyword evidence="3" id="KW-1185">Reference proteome</keyword>
<dbReference type="eggNOG" id="COG1670">
    <property type="taxonomic scope" value="Bacteria"/>
</dbReference>
<evidence type="ECO:0000259" key="1">
    <source>
        <dbReference type="PROSITE" id="PS51186"/>
    </source>
</evidence>
<dbReference type="GO" id="GO:0005737">
    <property type="term" value="C:cytoplasm"/>
    <property type="evidence" value="ECO:0007669"/>
    <property type="project" value="TreeGrafter"/>
</dbReference>
<dbReference type="KEGG" id="aas:Aasi_0364"/>
<dbReference type="STRING" id="452471.Aasi_0364"/>